<accession>A0ACC2LPX1</accession>
<sequence>MERPEPLQGGILADDMGLGNFALSVAANTPGSSVLVPPFSNDYVVELEDDRLEILLNHEEKQATDPGRSSSQSEKSGAMDGVGELQTFDIVLTTYNILSAERRLQESPINKIQGWRIILDEAHVIKNVNAQHSKAVMGLKMQCPITEGKASVLSLLQALMRKITVRRTKYLQIGSKSLVELPPKTVETCFVYLSPEEREQYDLMESNARMLLKGFIRNNSAMRNYSTIFCIILRLFQICNCVELCPSDMRPPCPSSSLGDISKNPKLQAKMTSILRGGDDVKCAVCFSAPTEAIITSCAHIFIVDIVF</sequence>
<name>A0ACC2LPX1_PERAE</name>
<organism evidence="1 2">
    <name type="scientific">Persea americana</name>
    <name type="common">Avocado</name>
    <dbReference type="NCBI Taxonomy" id="3435"/>
    <lineage>
        <taxon>Eukaryota</taxon>
        <taxon>Viridiplantae</taxon>
        <taxon>Streptophyta</taxon>
        <taxon>Embryophyta</taxon>
        <taxon>Tracheophyta</taxon>
        <taxon>Spermatophyta</taxon>
        <taxon>Magnoliopsida</taxon>
        <taxon>Magnoliidae</taxon>
        <taxon>Laurales</taxon>
        <taxon>Lauraceae</taxon>
        <taxon>Persea</taxon>
    </lineage>
</organism>
<proteinExistence type="predicted"/>
<evidence type="ECO:0000313" key="2">
    <source>
        <dbReference type="Proteomes" id="UP001234297"/>
    </source>
</evidence>
<evidence type="ECO:0000313" key="1">
    <source>
        <dbReference type="EMBL" id="KAJ8635437.1"/>
    </source>
</evidence>
<dbReference type="EMBL" id="CM056811">
    <property type="protein sequence ID" value="KAJ8635437.1"/>
    <property type="molecule type" value="Genomic_DNA"/>
</dbReference>
<protein>
    <submittedName>
        <fullName evidence="1">Uncharacterized protein</fullName>
    </submittedName>
</protein>
<gene>
    <name evidence="1" type="ORF">MRB53_009704</name>
</gene>
<comment type="caution">
    <text evidence="1">The sequence shown here is derived from an EMBL/GenBank/DDBJ whole genome shotgun (WGS) entry which is preliminary data.</text>
</comment>
<reference evidence="1 2" key="1">
    <citation type="journal article" date="2022" name="Hortic Res">
        <title>A haplotype resolved chromosomal level avocado genome allows analysis of novel avocado genes.</title>
        <authorList>
            <person name="Nath O."/>
            <person name="Fletcher S.J."/>
            <person name="Hayward A."/>
            <person name="Shaw L.M."/>
            <person name="Masouleh A.K."/>
            <person name="Furtado A."/>
            <person name="Henry R.J."/>
            <person name="Mitter N."/>
        </authorList>
    </citation>
    <scope>NUCLEOTIDE SEQUENCE [LARGE SCALE GENOMIC DNA]</scope>
    <source>
        <strain evidence="2">cv. Hass</strain>
    </source>
</reference>
<keyword evidence="2" id="KW-1185">Reference proteome</keyword>
<dbReference type="Proteomes" id="UP001234297">
    <property type="component" value="Chromosome 3"/>
</dbReference>